<proteinExistence type="predicted"/>
<dbReference type="Pfam" id="PF20333">
    <property type="entry name" value="DUF6628"/>
    <property type="match status" value="1"/>
</dbReference>
<name>A0A975KBR0_9SPHN</name>
<reference evidence="1" key="1">
    <citation type="submission" date="2021-04" db="EMBL/GenBank/DDBJ databases">
        <title>Isolation of p-tert-butylphenol degrading bacteria Sphingobium phenoxybenzoativorans Tas13 from active sludge.</title>
        <authorList>
            <person name="Li Y."/>
        </authorList>
    </citation>
    <scope>NUCLEOTIDE SEQUENCE</scope>
    <source>
        <strain evidence="1">Tas13</strain>
    </source>
</reference>
<dbReference type="InterPro" id="IPR046736">
    <property type="entry name" value="DUF6628"/>
</dbReference>
<dbReference type="RefSeq" id="WP_212610941.1">
    <property type="nucleotide sequence ID" value="NZ_CP073910.1"/>
</dbReference>
<dbReference type="AlphaFoldDB" id="A0A975KBR0"/>
<evidence type="ECO:0000313" key="1">
    <source>
        <dbReference type="EMBL" id="QUT07999.1"/>
    </source>
</evidence>
<sequence>MRNPEITHKMTDKALPEDRGNRLFLFAVRRMAMAGVNDAHAANALLGTFGKSYRRPLVLLRAMMLEMARASSRKIMVAPCCCSKMTGDEALLMQAVSEGLSDPHAAYERVSELLASDAALGALTCVQAVAQSFADLGRPMEFYTAV</sequence>
<dbReference type="Proteomes" id="UP000681425">
    <property type="component" value="Chromosome"/>
</dbReference>
<protein>
    <submittedName>
        <fullName evidence="1">Uncharacterized protein</fullName>
    </submittedName>
</protein>
<dbReference type="EMBL" id="CP073910">
    <property type="protein sequence ID" value="QUT07999.1"/>
    <property type="molecule type" value="Genomic_DNA"/>
</dbReference>
<organism evidence="1 2">
    <name type="scientific">Sphingobium phenoxybenzoativorans</name>
    <dbReference type="NCBI Taxonomy" id="1592790"/>
    <lineage>
        <taxon>Bacteria</taxon>
        <taxon>Pseudomonadati</taxon>
        <taxon>Pseudomonadota</taxon>
        <taxon>Alphaproteobacteria</taxon>
        <taxon>Sphingomonadales</taxon>
        <taxon>Sphingomonadaceae</taxon>
        <taxon>Sphingobium</taxon>
    </lineage>
</organism>
<evidence type="ECO:0000313" key="2">
    <source>
        <dbReference type="Proteomes" id="UP000681425"/>
    </source>
</evidence>
<dbReference type="KEGG" id="spph:KFK14_11760"/>
<accession>A0A975KBR0</accession>
<gene>
    <name evidence="1" type="ORF">KFK14_11760</name>
</gene>
<keyword evidence="2" id="KW-1185">Reference proteome</keyword>